<evidence type="ECO:0000313" key="2">
    <source>
        <dbReference type="Proteomes" id="UP001234202"/>
    </source>
</evidence>
<protein>
    <submittedName>
        <fullName evidence="1">Uncharacterized protein</fullName>
    </submittedName>
</protein>
<evidence type="ECO:0000313" key="1">
    <source>
        <dbReference type="EMBL" id="KAJ9128276.1"/>
    </source>
</evidence>
<reference evidence="1" key="1">
    <citation type="submission" date="2023-04" db="EMBL/GenBank/DDBJ databases">
        <title>Draft Genome sequencing of Naganishia species isolated from polar environments using Oxford Nanopore Technology.</title>
        <authorList>
            <person name="Leo P."/>
            <person name="Venkateswaran K."/>
        </authorList>
    </citation>
    <scope>NUCLEOTIDE SEQUENCE</scope>
    <source>
        <strain evidence="1">DBVPG 5303</strain>
    </source>
</reference>
<gene>
    <name evidence="1" type="ORF">QFC24_000569</name>
</gene>
<keyword evidence="2" id="KW-1185">Reference proteome</keyword>
<comment type="caution">
    <text evidence="1">The sequence shown here is derived from an EMBL/GenBank/DDBJ whole genome shotgun (WGS) entry which is preliminary data.</text>
</comment>
<sequence length="205" mass="21651">MISTGTGVAPFLQLICKIANLSSPAQDTSNPNFTQPTLPNLSLIQYLPRNGLTAAHNVGSTTFSTQIATDSLPAEEFSDVESSVDAGPDIIRHPDVLSPVLRKQLTDVGALRLLRVRADEAIDSSVLANSLQNSSAVAKTVVAPTKDGQEQISNGTGSWFGWLSPASNNSQMDSPVSPSPPQTFTLHDGKLGDQKVAVMTCLPLQ</sequence>
<organism evidence="1 2">
    <name type="scientific">Naganishia onofrii</name>
    <dbReference type="NCBI Taxonomy" id="1851511"/>
    <lineage>
        <taxon>Eukaryota</taxon>
        <taxon>Fungi</taxon>
        <taxon>Dikarya</taxon>
        <taxon>Basidiomycota</taxon>
        <taxon>Agaricomycotina</taxon>
        <taxon>Tremellomycetes</taxon>
        <taxon>Filobasidiales</taxon>
        <taxon>Filobasidiaceae</taxon>
        <taxon>Naganishia</taxon>
    </lineage>
</organism>
<dbReference type="EMBL" id="JASBWV010000001">
    <property type="protein sequence ID" value="KAJ9128276.1"/>
    <property type="molecule type" value="Genomic_DNA"/>
</dbReference>
<name>A0ACC2XY24_9TREE</name>
<dbReference type="Proteomes" id="UP001234202">
    <property type="component" value="Unassembled WGS sequence"/>
</dbReference>
<proteinExistence type="predicted"/>
<accession>A0ACC2XY24</accession>